<sequence length="1048" mass="114939">MGVQNLCLIIIVAALCLQFRVLYSQSLTCDAGDLRALQDLMKGLESGIDGWGGNSSTNCCDWPGVSCNSSASLGLSDGASGSERVVQLVLGSRRLIGNLSSAVGDLDQLRLLNLSRNSLQKGIPSSVLRLPNLEALDLSYNDLSGPVPASIYLPSIQFFDISQNSFSGPLPVGICANSTRIRFLNLSVNYFSGDIPPGLGNCRLLEDLRLGTNDLTGSIPEDIFGLGRLARFLIQDNKLAGPLSSGIGNLSHLVKLDLSLNMFLGNIPDVFGNMRSLQYFIGHSNGFNGSIPSSLSNSETLVFLNLRNNSLAGSINLNCTAMTSLGSLDLGSNSFDGPLPNNLPECRSLRNINLARNSFSGEIPSTFGNFQSLVYLSLSNSSLTNLSSALGILQQCRNLTYLVLTWNFYDELLPAGSTLNFPNLRVLIAANSRLQGPVPEWLNKSTNLQLLDLSWNRLSGPVPSWFGSFQSLFYLDLSNNSLTGEIPKEITSLPSLINRNISLEEPSPDFPLFMKRNVSARGLQYNQVLNLPPTLDLGYNSLSGSIWPQFGNLKKLHILDFRNNFLSGSIPDSLSGMTSLEALDLSCNNLSGTLPSSLTRLNFLSKFTVAHNNLWGPIPIGTQFATFPNSSFEGTNLCGDHAPPCPADQDRNASSKTSHQSNRSGKIVGMAVGVVVGTIFILGLMILIVWRTHNPGEVDPEKEEGRYCNRDIKEQESQLLVMFEHMESTDEKLLYEDISRATENFEQKNIVGCGGFGMVYKATLPDGSKLAIKKLSGDCGQMEREFQAEVEALSRARHPNLVPLQGYCMDGEVRLLIYSYMENGSLDYWLHEKPDGPAKMDWSTRLKIARGAASGLAYLHQSCEPHILHRDIKTSNILLDQDFEAHLADFGLARLICAYDTHVTTDLVGTLGYIPPEYGQASVATYKGDVYSFGVVLLELLTGKRPMDICKPKGSRDLISWVIQMKRDGREGEVFDQNIYGKQHDKEILRVFEIACCCLNNSPKDRPLTQLLVSWLEKGQGYASTERRRSHILNLTDGTGRKSVPSFE</sequence>
<evidence type="ECO:0000256" key="20">
    <source>
        <dbReference type="ARBA" id="ARBA00047899"/>
    </source>
</evidence>
<dbReference type="InterPro" id="IPR032675">
    <property type="entry name" value="LRR_dom_sf"/>
</dbReference>
<dbReference type="Gene3D" id="3.80.10.10">
    <property type="entry name" value="Ribonuclease Inhibitor"/>
    <property type="match status" value="2"/>
</dbReference>
<evidence type="ECO:0000256" key="14">
    <source>
        <dbReference type="ARBA" id="ARBA00022777"/>
    </source>
</evidence>
<dbReference type="Gene3D" id="1.10.510.10">
    <property type="entry name" value="Transferase(Phosphotransferase) domain 1"/>
    <property type="match status" value="1"/>
</dbReference>
<name>A0A2I0ITN6_PUNGR</name>
<dbReference type="Pfam" id="PF00560">
    <property type="entry name" value="LRR_1"/>
    <property type="match status" value="4"/>
</dbReference>
<comment type="caution">
    <text evidence="27">The sequence shown here is derived from an EMBL/GenBank/DDBJ whole genome shotgun (WGS) entry which is preliminary data.</text>
</comment>
<dbReference type="Gene3D" id="3.30.200.20">
    <property type="entry name" value="Phosphorylase Kinase, domain 1"/>
    <property type="match status" value="1"/>
</dbReference>
<dbReference type="PROSITE" id="PS00108">
    <property type="entry name" value="PROTEIN_KINASE_ST"/>
    <property type="match status" value="1"/>
</dbReference>
<evidence type="ECO:0000256" key="17">
    <source>
        <dbReference type="ARBA" id="ARBA00023136"/>
    </source>
</evidence>
<protein>
    <recommendedName>
        <fullName evidence="4">non-specific serine/threonine protein kinase</fullName>
        <ecNumber evidence="4">2.7.11.1</ecNumber>
    </recommendedName>
</protein>
<keyword evidence="9" id="KW-0808">Transferase</keyword>
<organism evidence="27 28">
    <name type="scientific">Punica granatum</name>
    <name type="common">Pomegranate</name>
    <dbReference type="NCBI Taxonomy" id="22663"/>
    <lineage>
        <taxon>Eukaryota</taxon>
        <taxon>Viridiplantae</taxon>
        <taxon>Streptophyta</taxon>
        <taxon>Embryophyta</taxon>
        <taxon>Tracheophyta</taxon>
        <taxon>Spermatophyta</taxon>
        <taxon>Magnoliopsida</taxon>
        <taxon>eudicotyledons</taxon>
        <taxon>Gunneridae</taxon>
        <taxon>Pentapetalae</taxon>
        <taxon>rosids</taxon>
        <taxon>malvids</taxon>
        <taxon>Myrtales</taxon>
        <taxon>Lythraceae</taxon>
        <taxon>Punica</taxon>
    </lineage>
</organism>
<comment type="subcellular location">
    <subcellularLocation>
        <location evidence="1">Cell membrane</location>
        <topology evidence="1">Single-pass type I membrane protein</topology>
    </subcellularLocation>
</comment>
<dbReference type="InterPro" id="IPR000719">
    <property type="entry name" value="Prot_kinase_dom"/>
</dbReference>
<evidence type="ECO:0000256" key="25">
    <source>
        <dbReference type="SAM" id="SignalP"/>
    </source>
</evidence>
<dbReference type="FunFam" id="3.80.10.10:FF:000213">
    <property type="entry name" value="Tyrosine-sulfated glycopeptide receptor 1"/>
    <property type="match status" value="1"/>
</dbReference>
<evidence type="ECO:0000259" key="26">
    <source>
        <dbReference type="PROSITE" id="PS50011"/>
    </source>
</evidence>
<dbReference type="EC" id="2.7.11.1" evidence="4"/>
<dbReference type="PROSITE" id="PS50011">
    <property type="entry name" value="PROTEIN_KINASE_DOM"/>
    <property type="match status" value="1"/>
</dbReference>
<evidence type="ECO:0000256" key="13">
    <source>
        <dbReference type="ARBA" id="ARBA00022741"/>
    </source>
</evidence>
<feature type="chain" id="PRO_5014158473" description="non-specific serine/threonine protein kinase" evidence="25">
    <location>
        <begin position="25"/>
        <end position="1048"/>
    </location>
</feature>
<dbReference type="GO" id="GO:0005886">
    <property type="term" value="C:plasma membrane"/>
    <property type="evidence" value="ECO:0007669"/>
    <property type="project" value="UniProtKB-SubCell"/>
</dbReference>
<keyword evidence="6" id="KW-0723">Serine/threonine-protein kinase</keyword>
<comment type="similarity">
    <text evidence="3">Belongs to the RLP family.</text>
</comment>
<feature type="binding site" evidence="22">
    <location>
        <position position="774"/>
    </location>
    <ligand>
        <name>ATP</name>
        <dbReference type="ChEBI" id="CHEBI:30616"/>
    </ligand>
</feature>
<evidence type="ECO:0000256" key="10">
    <source>
        <dbReference type="ARBA" id="ARBA00022692"/>
    </source>
</evidence>
<dbReference type="InterPro" id="IPR008271">
    <property type="entry name" value="Ser/Thr_kinase_AS"/>
</dbReference>
<evidence type="ECO:0000256" key="19">
    <source>
        <dbReference type="ARBA" id="ARBA00023180"/>
    </source>
</evidence>
<accession>A0A2I0ITN6</accession>
<dbReference type="Pfam" id="PF08263">
    <property type="entry name" value="LRRNT_2"/>
    <property type="match status" value="1"/>
</dbReference>
<keyword evidence="16 24" id="KW-1133">Transmembrane helix</keyword>
<keyword evidence="19" id="KW-0325">Glycoprotein</keyword>
<evidence type="ECO:0000313" key="27">
    <source>
        <dbReference type="EMBL" id="PKI47368.1"/>
    </source>
</evidence>
<dbReference type="Pfam" id="PF13855">
    <property type="entry name" value="LRR_8"/>
    <property type="match status" value="2"/>
</dbReference>
<keyword evidence="11 25" id="KW-0732">Signal</keyword>
<comment type="catalytic activity">
    <reaction evidence="21">
        <text>L-seryl-[protein] + ATP = O-phospho-L-seryl-[protein] + ADP + H(+)</text>
        <dbReference type="Rhea" id="RHEA:17989"/>
        <dbReference type="Rhea" id="RHEA-COMP:9863"/>
        <dbReference type="Rhea" id="RHEA-COMP:11604"/>
        <dbReference type="ChEBI" id="CHEBI:15378"/>
        <dbReference type="ChEBI" id="CHEBI:29999"/>
        <dbReference type="ChEBI" id="CHEBI:30616"/>
        <dbReference type="ChEBI" id="CHEBI:83421"/>
        <dbReference type="ChEBI" id="CHEBI:456216"/>
        <dbReference type="EC" id="2.7.11.1"/>
    </reaction>
</comment>
<dbReference type="STRING" id="22663.A0A2I0ITN6"/>
<keyword evidence="18" id="KW-0675">Receptor</keyword>
<dbReference type="InterPro" id="IPR013210">
    <property type="entry name" value="LRR_N_plant-typ"/>
</dbReference>
<dbReference type="PROSITE" id="PS00107">
    <property type="entry name" value="PROTEIN_KINASE_ATP"/>
    <property type="match status" value="1"/>
</dbReference>
<dbReference type="SUPFAM" id="SSF52047">
    <property type="entry name" value="RNI-like"/>
    <property type="match status" value="1"/>
</dbReference>
<evidence type="ECO:0000256" key="22">
    <source>
        <dbReference type="PROSITE-ProRule" id="PRU10141"/>
    </source>
</evidence>
<keyword evidence="8" id="KW-0433">Leucine-rich repeat</keyword>
<dbReference type="InterPro" id="IPR011009">
    <property type="entry name" value="Kinase-like_dom_sf"/>
</dbReference>
<evidence type="ECO:0000256" key="21">
    <source>
        <dbReference type="ARBA" id="ARBA00048679"/>
    </source>
</evidence>
<evidence type="ECO:0000256" key="8">
    <source>
        <dbReference type="ARBA" id="ARBA00022614"/>
    </source>
</evidence>
<feature type="signal peptide" evidence="25">
    <location>
        <begin position="1"/>
        <end position="24"/>
    </location>
</feature>
<evidence type="ECO:0000256" key="3">
    <source>
        <dbReference type="ARBA" id="ARBA00009592"/>
    </source>
</evidence>
<gene>
    <name evidence="27" type="ORF">CRG98_032203</name>
</gene>
<keyword evidence="17 24" id="KW-0472">Membrane</keyword>
<evidence type="ECO:0000256" key="1">
    <source>
        <dbReference type="ARBA" id="ARBA00004251"/>
    </source>
</evidence>
<evidence type="ECO:0000256" key="15">
    <source>
        <dbReference type="ARBA" id="ARBA00022840"/>
    </source>
</evidence>
<dbReference type="AlphaFoldDB" id="A0A2I0ITN6"/>
<dbReference type="InterPro" id="IPR003591">
    <property type="entry name" value="Leu-rich_rpt_typical-subtyp"/>
</dbReference>
<evidence type="ECO:0000256" key="16">
    <source>
        <dbReference type="ARBA" id="ARBA00022989"/>
    </source>
</evidence>
<evidence type="ECO:0000256" key="23">
    <source>
        <dbReference type="SAM" id="MobiDB-lite"/>
    </source>
</evidence>
<evidence type="ECO:0000256" key="6">
    <source>
        <dbReference type="ARBA" id="ARBA00022527"/>
    </source>
</evidence>
<dbReference type="SMART" id="SM00220">
    <property type="entry name" value="S_TKc"/>
    <property type="match status" value="1"/>
</dbReference>
<dbReference type="PANTHER" id="PTHR45974">
    <property type="entry name" value="RECEPTOR-LIKE PROTEIN 55"/>
    <property type="match status" value="1"/>
</dbReference>
<comment type="similarity">
    <text evidence="2">Belongs to the protein kinase superfamily. Ser/Thr protein kinase family.</text>
</comment>
<evidence type="ECO:0000256" key="9">
    <source>
        <dbReference type="ARBA" id="ARBA00022679"/>
    </source>
</evidence>
<dbReference type="FunFam" id="1.10.510.10:FF:000309">
    <property type="entry name" value="Leucine-rich repeat receptor-like protein kinase"/>
    <property type="match status" value="1"/>
</dbReference>
<evidence type="ECO:0000313" key="28">
    <source>
        <dbReference type="Proteomes" id="UP000233551"/>
    </source>
</evidence>
<dbReference type="SMART" id="SM00369">
    <property type="entry name" value="LRR_TYP"/>
    <property type="match status" value="8"/>
</dbReference>
<comment type="catalytic activity">
    <reaction evidence="20">
        <text>L-threonyl-[protein] + ATP = O-phospho-L-threonyl-[protein] + ADP + H(+)</text>
        <dbReference type="Rhea" id="RHEA:46608"/>
        <dbReference type="Rhea" id="RHEA-COMP:11060"/>
        <dbReference type="Rhea" id="RHEA-COMP:11605"/>
        <dbReference type="ChEBI" id="CHEBI:15378"/>
        <dbReference type="ChEBI" id="CHEBI:30013"/>
        <dbReference type="ChEBI" id="CHEBI:30616"/>
        <dbReference type="ChEBI" id="CHEBI:61977"/>
        <dbReference type="ChEBI" id="CHEBI:456216"/>
        <dbReference type="EC" id="2.7.11.1"/>
    </reaction>
</comment>
<dbReference type="EMBL" id="PGOL01002509">
    <property type="protein sequence ID" value="PKI47368.1"/>
    <property type="molecule type" value="Genomic_DNA"/>
</dbReference>
<evidence type="ECO:0000256" key="24">
    <source>
        <dbReference type="SAM" id="Phobius"/>
    </source>
</evidence>
<evidence type="ECO:0000256" key="11">
    <source>
        <dbReference type="ARBA" id="ARBA00022729"/>
    </source>
</evidence>
<keyword evidence="28" id="KW-1185">Reference proteome</keyword>
<dbReference type="InterPro" id="IPR017441">
    <property type="entry name" value="Protein_kinase_ATP_BS"/>
</dbReference>
<dbReference type="GO" id="GO:0004674">
    <property type="term" value="F:protein serine/threonine kinase activity"/>
    <property type="evidence" value="ECO:0007669"/>
    <property type="project" value="UniProtKB-KW"/>
</dbReference>
<keyword evidence="5" id="KW-1003">Cell membrane</keyword>
<reference evidence="27 28" key="1">
    <citation type="submission" date="2017-11" db="EMBL/GenBank/DDBJ databases">
        <title>De-novo sequencing of pomegranate (Punica granatum L.) genome.</title>
        <authorList>
            <person name="Akparov Z."/>
            <person name="Amiraslanov A."/>
            <person name="Hajiyeva S."/>
            <person name="Abbasov M."/>
            <person name="Kaur K."/>
            <person name="Hamwieh A."/>
            <person name="Solovyev V."/>
            <person name="Salamov A."/>
            <person name="Braich B."/>
            <person name="Kosarev P."/>
            <person name="Mahmoud A."/>
            <person name="Hajiyev E."/>
            <person name="Babayeva S."/>
            <person name="Izzatullayeva V."/>
            <person name="Mammadov A."/>
            <person name="Mammadov A."/>
            <person name="Sharifova S."/>
            <person name="Ojaghi J."/>
            <person name="Eynullazada K."/>
            <person name="Bayramov B."/>
            <person name="Abdulazimova A."/>
            <person name="Shahmuradov I."/>
        </authorList>
    </citation>
    <scope>NUCLEOTIDE SEQUENCE [LARGE SCALE GENOMIC DNA]</scope>
    <source>
        <strain evidence="28">cv. AG2017</strain>
        <tissue evidence="27">Leaf</tissue>
    </source>
</reference>
<dbReference type="Pfam" id="PF07714">
    <property type="entry name" value="PK_Tyr_Ser-Thr"/>
    <property type="match status" value="1"/>
</dbReference>
<keyword evidence="12" id="KW-0677">Repeat</keyword>
<evidence type="ECO:0000256" key="7">
    <source>
        <dbReference type="ARBA" id="ARBA00022553"/>
    </source>
</evidence>
<dbReference type="SUPFAM" id="SSF56112">
    <property type="entry name" value="Protein kinase-like (PK-like)"/>
    <property type="match status" value="1"/>
</dbReference>
<dbReference type="InterPro" id="IPR001611">
    <property type="entry name" value="Leu-rich_rpt"/>
</dbReference>
<keyword evidence="10 24" id="KW-0812">Transmembrane</keyword>
<dbReference type="PRINTS" id="PR00019">
    <property type="entry name" value="LEURICHRPT"/>
</dbReference>
<dbReference type="InterPro" id="IPR001245">
    <property type="entry name" value="Ser-Thr/Tyr_kinase_cat_dom"/>
</dbReference>
<feature type="region of interest" description="Disordered" evidence="23">
    <location>
        <begin position="640"/>
        <end position="662"/>
    </location>
</feature>
<evidence type="ECO:0000256" key="2">
    <source>
        <dbReference type="ARBA" id="ARBA00008684"/>
    </source>
</evidence>
<dbReference type="GO" id="GO:0005524">
    <property type="term" value="F:ATP binding"/>
    <property type="evidence" value="ECO:0007669"/>
    <property type="project" value="UniProtKB-UniRule"/>
</dbReference>
<proteinExistence type="inferred from homology"/>
<keyword evidence="15 22" id="KW-0067">ATP-binding</keyword>
<dbReference type="PANTHER" id="PTHR45974:SF183">
    <property type="entry name" value="PHYTOSULFOKINE RECEPTOR 1"/>
    <property type="match status" value="1"/>
</dbReference>
<dbReference type="SUPFAM" id="SSF52058">
    <property type="entry name" value="L domain-like"/>
    <property type="match status" value="1"/>
</dbReference>
<evidence type="ECO:0000256" key="12">
    <source>
        <dbReference type="ARBA" id="ARBA00022737"/>
    </source>
</evidence>
<evidence type="ECO:0000256" key="4">
    <source>
        <dbReference type="ARBA" id="ARBA00012513"/>
    </source>
</evidence>
<keyword evidence="7" id="KW-0597">Phosphoprotein</keyword>
<dbReference type="FunFam" id="3.80.10.10:FF:000041">
    <property type="entry name" value="LRR receptor-like serine/threonine-protein kinase ERECTA"/>
    <property type="match status" value="1"/>
</dbReference>
<feature type="transmembrane region" description="Helical" evidence="24">
    <location>
        <begin position="667"/>
        <end position="690"/>
    </location>
</feature>
<keyword evidence="14" id="KW-0418">Kinase</keyword>
<dbReference type="FunFam" id="3.30.200.20:FF:000309">
    <property type="entry name" value="Leucine-rich repeat receptor protein kinase MSP1"/>
    <property type="match status" value="1"/>
</dbReference>
<evidence type="ECO:0000256" key="5">
    <source>
        <dbReference type="ARBA" id="ARBA00022475"/>
    </source>
</evidence>
<feature type="domain" description="Protein kinase" evidence="26">
    <location>
        <begin position="745"/>
        <end position="1016"/>
    </location>
</feature>
<keyword evidence="13 22" id="KW-0547">Nucleotide-binding</keyword>
<dbReference type="Proteomes" id="UP000233551">
    <property type="component" value="Unassembled WGS sequence"/>
</dbReference>
<evidence type="ECO:0000256" key="18">
    <source>
        <dbReference type="ARBA" id="ARBA00023170"/>
    </source>
</evidence>